<dbReference type="InterPro" id="IPR001611">
    <property type="entry name" value="Leu-rich_rpt"/>
</dbReference>
<sequence>ACDSLFKALNHMTQLKSLKLINCAFGTPGVMESMLRHSPQLSSMQKLILTSNQISDDNIEALAALSRRYPELSSLDLTRNGVSMGGLETLQNMAPTLMRINMHSQGSIDFL</sequence>
<evidence type="ECO:0000313" key="2">
    <source>
        <dbReference type="Proteomes" id="UP000265618"/>
    </source>
</evidence>
<name>A0A9K3GNB1_9EUKA</name>
<dbReference type="Gene3D" id="3.80.10.10">
    <property type="entry name" value="Ribonuclease Inhibitor"/>
    <property type="match status" value="1"/>
</dbReference>
<gene>
    <name evidence="1" type="ORF">KIPB_010943</name>
</gene>
<dbReference type="InterPro" id="IPR032675">
    <property type="entry name" value="LRR_dom_sf"/>
</dbReference>
<proteinExistence type="predicted"/>
<dbReference type="Proteomes" id="UP000265618">
    <property type="component" value="Unassembled WGS sequence"/>
</dbReference>
<keyword evidence="2" id="KW-1185">Reference proteome</keyword>
<accession>A0A9K3GNB1</accession>
<protein>
    <submittedName>
        <fullName evidence="1">Uncharacterized protein</fullName>
    </submittedName>
</protein>
<reference evidence="1 2" key="1">
    <citation type="journal article" date="2018" name="PLoS ONE">
        <title>The draft genome of Kipferlia bialata reveals reductive genome evolution in fornicate parasites.</title>
        <authorList>
            <person name="Tanifuji G."/>
            <person name="Takabayashi S."/>
            <person name="Kume K."/>
            <person name="Takagi M."/>
            <person name="Nakayama T."/>
            <person name="Kamikawa R."/>
            <person name="Inagaki Y."/>
            <person name="Hashimoto T."/>
        </authorList>
    </citation>
    <scope>NUCLEOTIDE SEQUENCE [LARGE SCALE GENOMIC DNA]</scope>
    <source>
        <strain evidence="1">NY0173</strain>
    </source>
</reference>
<dbReference type="AlphaFoldDB" id="A0A9K3GNB1"/>
<organism evidence="1 2">
    <name type="scientific">Kipferlia bialata</name>
    <dbReference type="NCBI Taxonomy" id="797122"/>
    <lineage>
        <taxon>Eukaryota</taxon>
        <taxon>Metamonada</taxon>
        <taxon>Carpediemonas-like organisms</taxon>
        <taxon>Kipferlia</taxon>
    </lineage>
</organism>
<evidence type="ECO:0000313" key="1">
    <source>
        <dbReference type="EMBL" id="GIQ88646.1"/>
    </source>
</evidence>
<dbReference type="EMBL" id="BDIP01004259">
    <property type="protein sequence ID" value="GIQ88646.1"/>
    <property type="molecule type" value="Genomic_DNA"/>
</dbReference>
<dbReference type="Pfam" id="PF13516">
    <property type="entry name" value="LRR_6"/>
    <property type="match status" value="1"/>
</dbReference>
<dbReference type="SUPFAM" id="SSF52047">
    <property type="entry name" value="RNI-like"/>
    <property type="match status" value="1"/>
</dbReference>
<comment type="caution">
    <text evidence="1">The sequence shown here is derived from an EMBL/GenBank/DDBJ whole genome shotgun (WGS) entry which is preliminary data.</text>
</comment>
<feature type="non-terminal residue" evidence="1">
    <location>
        <position position="1"/>
    </location>
</feature>